<accession>S2E5R4</accession>
<keyword evidence="2" id="KW-1185">Reference proteome</keyword>
<protein>
    <submittedName>
        <fullName evidence="1">Uncharacterized protein</fullName>
    </submittedName>
</protein>
<gene>
    <name evidence="1" type="ORF">BG20_I1693</name>
</gene>
<sequence>MEDFMIFFGGAYAVKGEIDHAGNPPITKYRKWSSKEDVSMVAYVPIPYADLNDVSDNQFVMTPDNEKFDLLSIDTKLMQLAEIFLLYTTLNNSTSRPDIVIWDQSMSGVMASNDEPPEMINMVGNEIMGQKITYQDAVIAFSHPYQDDLKIPSVRSVEVYDSILKELMKGKKVNIADFAKENNLEKQIVFNKIKKYLLTQHSDTDPIAIREGDVLTVEPKWRNSWYNSVTMFQNFCNRLFNKKDSSVLIYKRYSDDGTYDEHWISPTDLKYLISIGLRAVVELAWENQVMLVGIVKDSASTHLSQKYLGTMRFVKAPGYQFDDVLLPWSDRLFLQALPEKNLEFKAPWSTIEFDSVFMTLHVQRNIVNNEPEITGVQGNILNKERLFFRSLAQFYLKRSGKKFNMGHVIFVDRLILPHVESNLNHIDVKSKELGTVKPFFFQNNSAENDVQEVMMYILKILTRNLFPEVIGYPDPLHKADWGAKSMNKKVANMIKSSGKFLKIRPLAKTLRQERGSRR</sequence>
<dbReference type="EMBL" id="AHJG01000042">
    <property type="protein sequence ID" value="EPA06515.1"/>
    <property type="molecule type" value="Genomic_DNA"/>
</dbReference>
<name>S2E5R4_9ARCH</name>
<proteinExistence type="predicted"/>
<dbReference type="AlphaFoldDB" id="S2E5R4"/>
<evidence type="ECO:0000313" key="2">
    <source>
        <dbReference type="Proteomes" id="UP000014065"/>
    </source>
</evidence>
<organism evidence="1 2">
    <name type="scientific">Candidatus Nitrosarchaeum limnium BG20</name>
    <dbReference type="NCBI Taxonomy" id="859192"/>
    <lineage>
        <taxon>Archaea</taxon>
        <taxon>Nitrososphaerota</taxon>
        <taxon>Nitrososphaeria</taxon>
        <taxon>Nitrosopumilales</taxon>
        <taxon>Nitrosopumilaceae</taxon>
        <taxon>Nitrosarchaeum</taxon>
    </lineage>
</organism>
<reference evidence="1 2" key="1">
    <citation type="journal article" date="2012" name="J. Bacteriol.">
        <title>Genome Sequence of "Candidatus Nitrosoarchaeum limnia" BG20, a Low-Salinity Ammonia-Oxidizing Archaeon from the San Francisco Bay Estuary.</title>
        <authorList>
            <person name="Mosier A.C."/>
            <person name="Allen E.E."/>
            <person name="Kim M."/>
            <person name="Ferriera S."/>
            <person name="Francis C.A."/>
        </authorList>
    </citation>
    <scope>NUCLEOTIDE SEQUENCE [LARGE SCALE GENOMIC DNA]</scope>
    <source>
        <strain evidence="1 2">BG20</strain>
    </source>
</reference>
<dbReference type="Proteomes" id="UP000014065">
    <property type="component" value="Unassembled WGS sequence"/>
</dbReference>
<comment type="caution">
    <text evidence="1">The sequence shown here is derived from an EMBL/GenBank/DDBJ whole genome shotgun (WGS) entry which is preliminary data.</text>
</comment>
<evidence type="ECO:0000313" key="1">
    <source>
        <dbReference type="EMBL" id="EPA06515.1"/>
    </source>
</evidence>